<accession>A0A917DKP4</accession>
<dbReference type="RefSeq" id="WP_172807434.1">
    <property type="nucleotide sequence ID" value="NZ_BMIO01000005.1"/>
</dbReference>
<dbReference type="EMBL" id="BMIO01000005">
    <property type="protein sequence ID" value="GGD45226.1"/>
    <property type="molecule type" value="Genomic_DNA"/>
</dbReference>
<keyword evidence="1" id="KW-0812">Transmembrane</keyword>
<evidence type="ECO:0000256" key="1">
    <source>
        <dbReference type="SAM" id="Phobius"/>
    </source>
</evidence>
<gene>
    <name evidence="2" type="ORF">GCM10010989_19230</name>
</gene>
<dbReference type="Proteomes" id="UP000598997">
    <property type="component" value="Unassembled WGS sequence"/>
</dbReference>
<dbReference type="AlphaFoldDB" id="A0A917DKP4"/>
<keyword evidence="1" id="KW-1133">Transmembrane helix</keyword>
<keyword evidence="3" id="KW-1185">Reference proteome</keyword>
<organism evidence="2 3">
    <name type="scientific">Croceicoccus pelagius</name>
    <dbReference type="NCBI Taxonomy" id="1703341"/>
    <lineage>
        <taxon>Bacteria</taxon>
        <taxon>Pseudomonadati</taxon>
        <taxon>Pseudomonadota</taxon>
        <taxon>Alphaproteobacteria</taxon>
        <taxon>Sphingomonadales</taxon>
        <taxon>Erythrobacteraceae</taxon>
        <taxon>Croceicoccus</taxon>
    </lineage>
</organism>
<evidence type="ECO:0000313" key="3">
    <source>
        <dbReference type="Proteomes" id="UP000598997"/>
    </source>
</evidence>
<name>A0A917DKP4_9SPHN</name>
<evidence type="ECO:0000313" key="2">
    <source>
        <dbReference type="EMBL" id="GGD45226.1"/>
    </source>
</evidence>
<reference evidence="2 3" key="1">
    <citation type="journal article" date="2014" name="Int. J. Syst. Evol. Microbiol.">
        <title>Complete genome sequence of Corynebacterium casei LMG S-19264T (=DSM 44701T), isolated from a smear-ripened cheese.</title>
        <authorList>
            <consortium name="US DOE Joint Genome Institute (JGI-PGF)"/>
            <person name="Walter F."/>
            <person name="Albersmeier A."/>
            <person name="Kalinowski J."/>
            <person name="Ruckert C."/>
        </authorList>
    </citation>
    <scope>NUCLEOTIDE SEQUENCE [LARGE SCALE GENOMIC DNA]</scope>
    <source>
        <strain evidence="2 3">CGMCC 1.15358</strain>
    </source>
</reference>
<sequence>MTPEDQKQLEARRKSRNKALGLVLVGLVILFFALTIVRFPDEEDRAAYEAELEASR</sequence>
<keyword evidence="1" id="KW-0472">Membrane</keyword>
<comment type="caution">
    <text evidence="2">The sequence shown here is derived from an EMBL/GenBank/DDBJ whole genome shotgun (WGS) entry which is preliminary data.</text>
</comment>
<proteinExistence type="predicted"/>
<protein>
    <recommendedName>
        <fullName evidence="4">Cytochrome C oxidase assembly protein</fullName>
    </recommendedName>
</protein>
<feature type="transmembrane region" description="Helical" evidence="1">
    <location>
        <begin position="20"/>
        <end position="39"/>
    </location>
</feature>
<evidence type="ECO:0008006" key="4">
    <source>
        <dbReference type="Google" id="ProtNLM"/>
    </source>
</evidence>